<gene>
    <name evidence="3" type="ORF">NX782_18540</name>
</gene>
<evidence type="ECO:0000259" key="2">
    <source>
        <dbReference type="SMART" id="SM01321"/>
    </source>
</evidence>
<dbReference type="PANTHER" id="PTHR34322">
    <property type="entry name" value="TRANSPOSASE, Y1_TNP DOMAIN-CONTAINING"/>
    <property type="match status" value="1"/>
</dbReference>
<sequence>MARQPRLILPRQPHLILQRGNDNQTIFREDEDHARFHGWLQECARLYKVAVHAWVLMPNHVILLATPDDEDGLALMMQKVGRHYVPWFNAKYGRSGTLFQGRFRTSLVDAAPYLLGASRYLELAPVRAGLAADPGRYRWSSYAHHAGMGSDTLVTDHMLYWGLGNTPFQREAAYTDFVQQGPGREEEELIGTALAKGWPVGSHAFKAELEKKTQRQILPAKRGRPFKAKPAEDGASAALE</sequence>
<dbReference type="Gene3D" id="3.30.70.1290">
    <property type="entry name" value="Transposase IS200-like"/>
    <property type="match status" value="1"/>
</dbReference>
<keyword evidence="4" id="KW-1185">Reference proteome</keyword>
<dbReference type="SUPFAM" id="SSF143422">
    <property type="entry name" value="Transposase IS200-like"/>
    <property type="match status" value="1"/>
</dbReference>
<comment type="caution">
    <text evidence="3">The sequence shown here is derived from an EMBL/GenBank/DDBJ whole genome shotgun (WGS) entry which is preliminary data.</text>
</comment>
<dbReference type="SMART" id="SM01321">
    <property type="entry name" value="Y1_Tnp"/>
    <property type="match status" value="1"/>
</dbReference>
<dbReference type="EMBL" id="JANUGX010000024">
    <property type="protein sequence ID" value="MCS0591190.1"/>
    <property type="molecule type" value="Genomic_DNA"/>
</dbReference>
<name>A0ABT2AAQ0_9BURK</name>
<dbReference type="RefSeq" id="WP_258846960.1">
    <property type="nucleotide sequence ID" value="NZ_JANUGX010000024.1"/>
</dbReference>
<protein>
    <submittedName>
        <fullName evidence="3">Transposase</fullName>
    </submittedName>
</protein>
<organism evidence="3 4">
    <name type="scientific">Massilia norwichensis</name>
    <dbReference type="NCBI Taxonomy" id="1442366"/>
    <lineage>
        <taxon>Bacteria</taxon>
        <taxon>Pseudomonadati</taxon>
        <taxon>Pseudomonadota</taxon>
        <taxon>Betaproteobacteria</taxon>
        <taxon>Burkholderiales</taxon>
        <taxon>Oxalobacteraceae</taxon>
        <taxon>Telluria group</taxon>
        <taxon>Massilia</taxon>
    </lineage>
</organism>
<dbReference type="Proteomes" id="UP001205560">
    <property type="component" value="Unassembled WGS sequence"/>
</dbReference>
<dbReference type="InterPro" id="IPR036515">
    <property type="entry name" value="Transposase_17_sf"/>
</dbReference>
<feature type="domain" description="Transposase IS200-like" evidence="2">
    <location>
        <begin position="9"/>
        <end position="124"/>
    </location>
</feature>
<dbReference type="PANTHER" id="PTHR34322:SF2">
    <property type="entry name" value="TRANSPOSASE IS200-LIKE DOMAIN-CONTAINING PROTEIN"/>
    <property type="match status" value="1"/>
</dbReference>
<evidence type="ECO:0000313" key="3">
    <source>
        <dbReference type="EMBL" id="MCS0591190.1"/>
    </source>
</evidence>
<evidence type="ECO:0000256" key="1">
    <source>
        <dbReference type="SAM" id="MobiDB-lite"/>
    </source>
</evidence>
<feature type="region of interest" description="Disordered" evidence="1">
    <location>
        <begin position="213"/>
        <end position="240"/>
    </location>
</feature>
<reference evidence="3 4" key="1">
    <citation type="submission" date="2022-08" db="EMBL/GenBank/DDBJ databases">
        <title>Reclassification of Massilia species as members of the genera Telluria, Duganella, Pseudoduganella, Mokoshia gen. nov. and Zemynaea gen. nov. using orthogonal and non-orthogonal genome-based approaches.</title>
        <authorList>
            <person name="Bowman J.P."/>
        </authorList>
    </citation>
    <scope>NUCLEOTIDE SEQUENCE [LARGE SCALE GENOMIC DNA]</scope>
    <source>
        <strain evidence="3 4">LMG 28164</strain>
    </source>
</reference>
<proteinExistence type="predicted"/>
<accession>A0ABT2AAQ0</accession>
<evidence type="ECO:0000313" key="4">
    <source>
        <dbReference type="Proteomes" id="UP001205560"/>
    </source>
</evidence>
<dbReference type="InterPro" id="IPR002686">
    <property type="entry name" value="Transposase_17"/>
</dbReference>